<accession>A0ABQ2ER40</accession>
<dbReference type="RefSeq" id="WP_189110506.1">
    <property type="nucleotide sequence ID" value="NZ_BMMV01000023.1"/>
</dbReference>
<evidence type="ECO:0000313" key="2">
    <source>
        <dbReference type="EMBL" id="GGK18278.1"/>
    </source>
</evidence>
<name>A0ABQ2ER40_9ACTN</name>
<dbReference type="Proteomes" id="UP000660265">
    <property type="component" value="Unassembled WGS sequence"/>
</dbReference>
<sequence length="125" mass="13283">MTNVNDIVNDQIAAARRKHKAQQQRRDELAEARKHGLVARHRNKLARIGQTEQRAMRVALAALRRDPQGVALALSSVPTPEVRQVASVALAALAELALTAPPGNIGTTVEALTRMADSGPTGPAA</sequence>
<keyword evidence="1" id="KW-0175">Coiled coil</keyword>
<evidence type="ECO:0000256" key="1">
    <source>
        <dbReference type="SAM" id="Coils"/>
    </source>
</evidence>
<organism evidence="2 3">
    <name type="scientific">Streptomyces camponoticapitis</name>
    <dbReference type="NCBI Taxonomy" id="1616125"/>
    <lineage>
        <taxon>Bacteria</taxon>
        <taxon>Bacillati</taxon>
        <taxon>Actinomycetota</taxon>
        <taxon>Actinomycetes</taxon>
        <taxon>Kitasatosporales</taxon>
        <taxon>Streptomycetaceae</taxon>
        <taxon>Streptomyces</taxon>
    </lineage>
</organism>
<protein>
    <submittedName>
        <fullName evidence="2">Uncharacterized protein</fullName>
    </submittedName>
</protein>
<feature type="coiled-coil region" evidence="1">
    <location>
        <begin position="5"/>
        <end position="32"/>
    </location>
</feature>
<comment type="caution">
    <text evidence="2">The sequence shown here is derived from an EMBL/GenBank/DDBJ whole genome shotgun (WGS) entry which is preliminary data.</text>
</comment>
<dbReference type="EMBL" id="BMMV01000023">
    <property type="protein sequence ID" value="GGK18278.1"/>
    <property type="molecule type" value="Genomic_DNA"/>
</dbReference>
<reference evidence="3" key="1">
    <citation type="journal article" date="2019" name="Int. J. Syst. Evol. Microbiol.">
        <title>The Global Catalogue of Microorganisms (GCM) 10K type strain sequencing project: providing services to taxonomists for standard genome sequencing and annotation.</title>
        <authorList>
            <consortium name="The Broad Institute Genomics Platform"/>
            <consortium name="The Broad Institute Genome Sequencing Center for Infectious Disease"/>
            <person name="Wu L."/>
            <person name="Ma J."/>
        </authorList>
    </citation>
    <scope>NUCLEOTIDE SEQUENCE [LARGE SCALE GENOMIC DNA]</scope>
    <source>
        <strain evidence="3">CGMCC 4.7275</strain>
    </source>
</reference>
<evidence type="ECO:0000313" key="3">
    <source>
        <dbReference type="Proteomes" id="UP000660265"/>
    </source>
</evidence>
<proteinExistence type="predicted"/>
<keyword evidence="3" id="KW-1185">Reference proteome</keyword>
<gene>
    <name evidence="2" type="ORF">GCM10011583_57690</name>
</gene>